<keyword evidence="11" id="KW-1185">Reference proteome</keyword>
<comment type="function">
    <text evidence="9">Transaldolase is important for the balance of metabolites in the pentose-phosphate pathway.</text>
</comment>
<evidence type="ECO:0000256" key="4">
    <source>
        <dbReference type="ARBA" id="ARBA00022490"/>
    </source>
</evidence>
<dbReference type="InterPro" id="IPR018225">
    <property type="entry name" value="Transaldolase_AS"/>
</dbReference>
<evidence type="ECO:0000256" key="2">
    <source>
        <dbReference type="ARBA" id="ARBA00004857"/>
    </source>
</evidence>
<dbReference type="FunFam" id="3.20.20.70:FF:000018">
    <property type="entry name" value="Probable transaldolase"/>
    <property type="match status" value="1"/>
</dbReference>
<dbReference type="AlphaFoldDB" id="A0A1G9K9X9"/>
<comment type="catalytic activity">
    <reaction evidence="8 9">
        <text>D-sedoheptulose 7-phosphate + D-glyceraldehyde 3-phosphate = D-erythrose 4-phosphate + beta-D-fructose 6-phosphate</text>
        <dbReference type="Rhea" id="RHEA:17053"/>
        <dbReference type="ChEBI" id="CHEBI:16897"/>
        <dbReference type="ChEBI" id="CHEBI:57483"/>
        <dbReference type="ChEBI" id="CHEBI:57634"/>
        <dbReference type="ChEBI" id="CHEBI:59776"/>
        <dbReference type="EC" id="2.2.1.2"/>
    </reaction>
</comment>
<accession>A0A1G9K9X9</accession>
<dbReference type="GO" id="GO:0042182">
    <property type="term" value="P:ketone catabolic process"/>
    <property type="evidence" value="ECO:0007669"/>
    <property type="project" value="UniProtKB-ARBA"/>
</dbReference>
<dbReference type="GO" id="GO:0004801">
    <property type="term" value="F:transaldolase activity"/>
    <property type="evidence" value="ECO:0007669"/>
    <property type="project" value="UniProtKB-UniRule"/>
</dbReference>
<evidence type="ECO:0000256" key="8">
    <source>
        <dbReference type="ARBA" id="ARBA00048810"/>
    </source>
</evidence>
<dbReference type="RefSeq" id="WP_092162539.1">
    <property type="nucleotide sequence ID" value="NZ_FNGA01000005.1"/>
</dbReference>
<dbReference type="PROSITE" id="PS01054">
    <property type="entry name" value="TRANSALDOLASE_1"/>
    <property type="match status" value="1"/>
</dbReference>
<keyword evidence="6 9" id="KW-0570">Pentose shunt</keyword>
<dbReference type="HAMAP" id="MF_00494">
    <property type="entry name" value="Transaldolase_3b"/>
    <property type="match status" value="1"/>
</dbReference>
<dbReference type="UniPathway" id="UPA00115">
    <property type="reaction ID" value="UER00414"/>
</dbReference>
<evidence type="ECO:0000256" key="5">
    <source>
        <dbReference type="ARBA" id="ARBA00022679"/>
    </source>
</evidence>
<dbReference type="PANTHER" id="PTHR10683">
    <property type="entry name" value="TRANSALDOLASE"/>
    <property type="match status" value="1"/>
</dbReference>
<dbReference type="STRING" id="246191.SAMN05660337_2996"/>
<dbReference type="InterPro" id="IPR013785">
    <property type="entry name" value="Aldolase_TIM"/>
</dbReference>
<evidence type="ECO:0000256" key="3">
    <source>
        <dbReference type="ARBA" id="ARBA00005740"/>
    </source>
</evidence>
<comment type="similarity">
    <text evidence="3 9">Belongs to the transaldolase family. Type 3B subfamily.</text>
</comment>
<dbReference type="GO" id="GO:0005975">
    <property type="term" value="P:carbohydrate metabolic process"/>
    <property type="evidence" value="ECO:0007669"/>
    <property type="project" value="InterPro"/>
</dbReference>
<comment type="pathway">
    <text evidence="2 9">Carbohydrate degradation; pentose phosphate pathway; D-glyceraldehyde 3-phosphate and beta-D-fructose 6-phosphate from D-ribose 5-phosphate and D-xylulose 5-phosphate (non-oxidative stage): step 2/3.</text>
</comment>
<dbReference type="PANTHER" id="PTHR10683:SF40">
    <property type="entry name" value="FRUCTOSE-6-PHOSPHATE ALDOLASE 1-RELATED"/>
    <property type="match status" value="1"/>
</dbReference>
<evidence type="ECO:0000313" key="11">
    <source>
        <dbReference type="Proteomes" id="UP000199053"/>
    </source>
</evidence>
<keyword evidence="4 9" id="KW-0963">Cytoplasm</keyword>
<dbReference type="InterPro" id="IPR001585">
    <property type="entry name" value="TAL/FSA"/>
</dbReference>
<proteinExistence type="inferred from homology"/>
<comment type="subcellular location">
    <subcellularLocation>
        <location evidence="1 9">Cytoplasm</location>
    </subcellularLocation>
</comment>
<dbReference type="GO" id="GO:0006098">
    <property type="term" value="P:pentose-phosphate shunt"/>
    <property type="evidence" value="ECO:0007669"/>
    <property type="project" value="UniProtKB-UniRule"/>
</dbReference>
<dbReference type="Gene3D" id="3.20.20.70">
    <property type="entry name" value="Aldolase class I"/>
    <property type="match status" value="1"/>
</dbReference>
<reference evidence="11" key="1">
    <citation type="submission" date="2016-10" db="EMBL/GenBank/DDBJ databases">
        <authorList>
            <person name="Varghese N."/>
            <person name="Submissions S."/>
        </authorList>
    </citation>
    <scope>NUCLEOTIDE SEQUENCE [LARGE SCALE GENOMIC DNA]</scope>
    <source>
        <strain evidence="11">DSM 16995</strain>
    </source>
</reference>
<dbReference type="PROSITE" id="PS00958">
    <property type="entry name" value="TRANSALDOLASE_2"/>
    <property type="match status" value="1"/>
</dbReference>
<sequence>MEFFLDTANLSEIKNAQNLGLLDGVTTNPTLLSREGGDWREQAKEICRMVDGPVPVPVSLEVMGETAKEMINEAEDLSKFGKNVVIKIPMTSEGLIATRALTEKKMKTNVTLVFSPLQALLAAKAGATYVSPFVGRLDGISHDGMELISQIRTIFDNYDFSTKILVASIRNPLHVLDSALIGADVATIPYKIISELAKHPLTDQGLAAFKTDWDSLTK</sequence>
<evidence type="ECO:0000313" key="10">
    <source>
        <dbReference type="EMBL" id="SDL46432.1"/>
    </source>
</evidence>
<dbReference type="NCBIfam" id="TIGR00875">
    <property type="entry name" value="fsa_talC_mipB"/>
    <property type="match status" value="1"/>
</dbReference>
<dbReference type="EMBL" id="FNGA01000005">
    <property type="protein sequence ID" value="SDL46432.1"/>
    <property type="molecule type" value="Genomic_DNA"/>
</dbReference>
<evidence type="ECO:0000256" key="9">
    <source>
        <dbReference type="HAMAP-Rule" id="MF_00494"/>
    </source>
</evidence>
<evidence type="ECO:0000256" key="1">
    <source>
        <dbReference type="ARBA" id="ARBA00004496"/>
    </source>
</evidence>
<dbReference type="OrthoDB" id="9807051at2"/>
<dbReference type="GO" id="GO:0016832">
    <property type="term" value="F:aldehyde-lyase activity"/>
    <property type="evidence" value="ECO:0007669"/>
    <property type="project" value="InterPro"/>
</dbReference>
<name>A0A1G9K9X9_9BACT</name>
<evidence type="ECO:0000256" key="6">
    <source>
        <dbReference type="ARBA" id="ARBA00023126"/>
    </source>
</evidence>
<gene>
    <name evidence="9" type="primary">tal</name>
    <name evidence="10" type="ORF">SAMN05660337_2996</name>
</gene>
<dbReference type="EC" id="2.2.1.2" evidence="9"/>
<evidence type="ECO:0000256" key="7">
    <source>
        <dbReference type="ARBA" id="ARBA00023270"/>
    </source>
</evidence>
<feature type="active site" description="Schiff-base intermediate with substrate" evidence="9">
    <location>
        <position position="87"/>
    </location>
</feature>
<dbReference type="GO" id="GO:0005737">
    <property type="term" value="C:cytoplasm"/>
    <property type="evidence" value="ECO:0007669"/>
    <property type="project" value="UniProtKB-SubCell"/>
</dbReference>
<dbReference type="InterPro" id="IPR022999">
    <property type="entry name" value="Transaldolase_3B"/>
</dbReference>
<dbReference type="Pfam" id="PF00923">
    <property type="entry name" value="TAL_FSA"/>
    <property type="match status" value="1"/>
</dbReference>
<dbReference type="InterPro" id="IPR004731">
    <property type="entry name" value="Transaldolase_3B/F6P_aldolase"/>
</dbReference>
<dbReference type="SUPFAM" id="SSF51569">
    <property type="entry name" value="Aldolase"/>
    <property type="match status" value="1"/>
</dbReference>
<dbReference type="InterPro" id="IPR033919">
    <property type="entry name" value="TSA/FSA_arc/bac"/>
</dbReference>
<dbReference type="Proteomes" id="UP000199053">
    <property type="component" value="Unassembled WGS sequence"/>
</dbReference>
<keyword evidence="5 9" id="KW-0808">Transferase</keyword>
<dbReference type="CDD" id="cd00956">
    <property type="entry name" value="Transaldolase_FSA"/>
    <property type="match status" value="1"/>
</dbReference>
<protein>
    <recommendedName>
        <fullName evidence="9">Probable transaldolase</fullName>
        <ecNumber evidence="9">2.2.1.2</ecNumber>
    </recommendedName>
</protein>
<keyword evidence="7 9" id="KW-0704">Schiff base</keyword>
<organism evidence="10 11">
    <name type="scientific">Maridesulfovibrio ferrireducens</name>
    <dbReference type="NCBI Taxonomy" id="246191"/>
    <lineage>
        <taxon>Bacteria</taxon>
        <taxon>Pseudomonadati</taxon>
        <taxon>Thermodesulfobacteriota</taxon>
        <taxon>Desulfovibrionia</taxon>
        <taxon>Desulfovibrionales</taxon>
        <taxon>Desulfovibrionaceae</taxon>
        <taxon>Maridesulfovibrio</taxon>
    </lineage>
</organism>